<evidence type="ECO:0000256" key="2">
    <source>
        <dbReference type="SAM" id="Phobius"/>
    </source>
</evidence>
<dbReference type="Proteomes" id="UP000034799">
    <property type="component" value="Unassembled WGS sequence"/>
</dbReference>
<feature type="transmembrane region" description="Helical" evidence="2">
    <location>
        <begin position="12"/>
        <end position="33"/>
    </location>
</feature>
<evidence type="ECO:0000313" key="3">
    <source>
        <dbReference type="EMBL" id="KKR05603.1"/>
    </source>
</evidence>
<feature type="region of interest" description="Disordered" evidence="1">
    <location>
        <begin position="544"/>
        <end position="589"/>
    </location>
</feature>
<feature type="transmembrane region" description="Helical" evidence="2">
    <location>
        <begin position="504"/>
        <end position="528"/>
    </location>
</feature>
<dbReference type="Gene3D" id="2.60.40.10">
    <property type="entry name" value="Immunoglobulins"/>
    <property type="match status" value="1"/>
</dbReference>
<feature type="compositionally biased region" description="Low complexity" evidence="1">
    <location>
        <begin position="637"/>
        <end position="665"/>
    </location>
</feature>
<proteinExistence type="predicted"/>
<reference evidence="3 4" key="1">
    <citation type="journal article" date="2015" name="Nature">
        <title>rRNA introns, odd ribosomes, and small enigmatic genomes across a large radiation of phyla.</title>
        <authorList>
            <person name="Brown C.T."/>
            <person name="Hug L.A."/>
            <person name="Thomas B.C."/>
            <person name="Sharon I."/>
            <person name="Castelle C.J."/>
            <person name="Singh A."/>
            <person name="Wilkins M.J."/>
            <person name="Williams K.H."/>
            <person name="Banfield J.F."/>
        </authorList>
    </citation>
    <scope>NUCLEOTIDE SEQUENCE [LARGE SCALE GENOMIC DNA]</scope>
</reference>
<sequence>MKKLLGDKNRKHFPLLAFIFILLSIPLAVYGLLNLDSFDIRNKAADTTTVYNQCKIAFPYVNPRSIEKGKVVQMQVDAITPDENIKSVSVMDRAGNIIFSKEYTTLPNTSISEIFTFTSQTTGDLNMLGTLTTDKETKPCVVEENRSVTVISTNLAPEFKTLPSAAKPSNVLKVKDSYEYLMRVEDKENDTINYAFSFTPNADWLKYSVIEDGGTGKLTIKFTGIPDKPASYLANIFVHDGYNKHLRSQSWVINVDQDKNDVPKVTVYEPSKDATVTQGGTIKVSWEGSDLNQIVKYELYLATNPANPNSWIAVNKNISHKVGSYIVDTTSFPSGTYQAVVRATDNYNPAATGVGVSAGKIVVKELVPVVPDPDEPDDGIILVDPQIINISPSKGSKLKNKNATVSATIIAGTRAEIDKGSIVFFIDDKDVTKDVKVNEISKSEYSLIYSTPEPYKEGTHKVNIRFKDSKGGTAQKDWTFEITAESTSDDTYNIFGFEIPKRTAMIVGGGILLLLLAILVPWVLYLLWRGSKDEEYETVYTNTYTPVKPSSTPEFEEEKEEVKEKPESKVDDDKKTETQSQSFTAPKPSANMDMWVPVVAPKDDLTVIKETQNDIVTTIPEDKEDVQTPPEEPILAEETVPTVVQPEEILTPTEKPLTTEETIPTVIQQEPEPEVVITPSSAVESPIVIQPNSTEPEIPQDTFVEEPSQSEENTGADDLMKLAEELSNAPDAEEETTQEKPQENTQTNNTSPAA</sequence>
<organism evidence="3 4">
    <name type="scientific">candidate division WS6 bacterium GW2011_GWF2_39_15</name>
    <dbReference type="NCBI Taxonomy" id="1619100"/>
    <lineage>
        <taxon>Bacteria</taxon>
        <taxon>Candidatus Dojkabacteria</taxon>
    </lineage>
</organism>
<dbReference type="EMBL" id="LBWK01000002">
    <property type="protein sequence ID" value="KKR05603.1"/>
    <property type="molecule type" value="Genomic_DNA"/>
</dbReference>
<dbReference type="AlphaFoldDB" id="A0A0G0MR56"/>
<dbReference type="STRING" id="1619100.UT34_C0002G0110"/>
<dbReference type="PATRIC" id="fig|1619100.3.peg.656"/>
<evidence type="ECO:0000313" key="4">
    <source>
        <dbReference type="Proteomes" id="UP000034799"/>
    </source>
</evidence>
<evidence type="ECO:0000256" key="1">
    <source>
        <dbReference type="SAM" id="MobiDB-lite"/>
    </source>
</evidence>
<accession>A0A0G0MR56</accession>
<gene>
    <name evidence="3" type="ORF">UT34_C0002G0110</name>
</gene>
<feature type="compositionally biased region" description="Low complexity" evidence="1">
    <location>
        <begin position="544"/>
        <end position="553"/>
    </location>
</feature>
<protein>
    <recommendedName>
        <fullName evidence="5">Fibronectin type-III domain-containing protein</fullName>
    </recommendedName>
</protein>
<keyword evidence="2" id="KW-0812">Transmembrane</keyword>
<evidence type="ECO:0008006" key="5">
    <source>
        <dbReference type="Google" id="ProtNLM"/>
    </source>
</evidence>
<feature type="region of interest" description="Disordered" evidence="1">
    <location>
        <begin position="623"/>
        <end position="754"/>
    </location>
</feature>
<keyword evidence="2" id="KW-1133">Transmembrane helix</keyword>
<comment type="caution">
    <text evidence="3">The sequence shown here is derived from an EMBL/GenBank/DDBJ whole genome shotgun (WGS) entry which is preliminary data.</text>
</comment>
<name>A0A0G0MR56_9BACT</name>
<feature type="compositionally biased region" description="Polar residues" evidence="1">
    <location>
        <begin position="743"/>
        <end position="754"/>
    </location>
</feature>
<keyword evidence="2" id="KW-0472">Membrane</keyword>
<feature type="compositionally biased region" description="Basic and acidic residues" evidence="1">
    <location>
        <begin position="560"/>
        <end position="577"/>
    </location>
</feature>
<dbReference type="InterPro" id="IPR013783">
    <property type="entry name" value="Ig-like_fold"/>
</dbReference>